<dbReference type="PANTHER" id="PTHR31735">
    <property type="entry name" value="VACUOLAR MEMBRANE PROTEIN YPL162C"/>
    <property type="match status" value="1"/>
</dbReference>
<gene>
    <name evidence="2" type="ORF">O0I10_000563</name>
</gene>
<dbReference type="AlphaFoldDB" id="A0AAD7Y3W1"/>
<keyword evidence="1" id="KW-1133">Transmembrane helix</keyword>
<dbReference type="GeneID" id="83207985"/>
<evidence type="ECO:0000313" key="3">
    <source>
        <dbReference type="Proteomes" id="UP001234581"/>
    </source>
</evidence>
<feature type="transmembrane region" description="Helical" evidence="1">
    <location>
        <begin position="196"/>
        <end position="216"/>
    </location>
</feature>
<evidence type="ECO:0008006" key="4">
    <source>
        <dbReference type="Google" id="ProtNLM"/>
    </source>
</evidence>
<comment type="caution">
    <text evidence="2">The sequence shown here is derived from an EMBL/GenBank/DDBJ whole genome shotgun (WGS) entry which is preliminary data.</text>
</comment>
<protein>
    <recommendedName>
        <fullName evidence="4">Vacuolar membrane protein</fullName>
    </recommendedName>
</protein>
<dbReference type="Pfam" id="PF12400">
    <property type="entry name" value="STIMATE"/>
    <property type="match status" value="1"/>
</dbReference>
<keyword evidence="1" id="KW-0812">Transmembrane</keyword>
<reference evidence="2 3" key="1">
    <citation type="submission" date="2023-03" db="EMBL/GenBank/DDBJ databases">
        <title>Genome sequence of Lichtheimia ornata CBS 291.66.</title>
        <authorList>
            <person name="Mohabir J.T."/>
            <person name="Shea T.P."/>
            <person name="Kurbessoian T."/>
            <person name="Berby B."/>
            <person name="Fontaine J."/>
            <person name="Livny J."/>
            <person name="Gnirke A."/>
            <person name="Stajich J.E."/>
            <person name="Cuomo C.A."/>
        </authorList>
    </citation>
    <scope>NUCLEOTIDE SEQUENCE [LARGE SCALE GENOMIC DNA]</scope>
    <source>
        <strain evidence="2">CBS 291.66</strain>
    </source>
</reference>
<proteinExistence type="predicted"/>
<feature type="transmembrane region" description="Helical" evidence="1">
    <location>
        <begin position="236"/>
        <end position="258"/>
    </location>
</feature>
<dbReference type="InterPro" id="IPR022127">
    <property type="entry name" value="STIMATE/YPL162C"/>
</dbReference>
<keyword evidence="1" id="KW-0472">Membrane</keyword>
<dbReference type="PANTHER" id="PTHR31735:SF1">
    <property type="entry name" value="VACUOLAR MEMBRANE PROTEIN YPL162C"/>
    <property type="match status" value="1"/>
</dbReference>
<name>A0AAD7Y3W1_9FUNG</name>
<keyword evidence="3" id="KW-1185">Reference proteome</keyword>
<organism evidence="2 3">
    <name type="scientific">Lichtheimia ornata</name>
    <dbReference type="NCBI Taxonomy" id="688661"/>
    <lineage>
        <taxon>Eukaryota</taxon>
        <taxon>Fungi</taxon>
        <taxon>Fungi incertae sedis</taxon>
        <taxon>Mucoromycota</taxon>
        <taxon>Mucoromycotina</taxon>
        <taxon>Mucoromycetes</taxon>
        <taxon>Mucorales</taxon>
        <taxon>Lichtheimiaceae</taxon>
        <taxon>Lichtheimia</taxon>
    </lineage>
</organism>
<accession>A0AAD7Y3W1</accession>
<dbReference type="EMBL" id="JARTCD010000002">
    <property type="protein sequence ID" value="KAJ8663324.1"/>
    <property type="molecule type" value="Genomic_DNA"/>
</dbReference>
<evidence type="ECO:0000313" key="2">
    <source>
        <dbReference type="EMBL" id="KAJ8663324.1"/>
    </source>
</evidence>
<sequence length="308" mass="35350">MQLLLLPLLAPRSPSLLFADPRLIPMSPTAFDSEPVVDTPMHMQQQQQQPIACLSDGDDEGCKLLDGFAIVVQVSLATTAFLVLLYKRWRERPQRPVPIWALDVSKQFIGAGVIHFLNLAVSYLVGRPMNGPKTNLCVWYFLNVLVDTTLGVGVLWFWLHSIQWVLERYLHVDYIRSGQYGQPPLRRRIWPWARQTIVFIIAEGLMKLCVFILFRLCPFLFDIGSWALAWTRDNYRYQVLFVMFVFPCIMNAVQFWIVDTIVKVNPALGYHDVKRSSSPPSTPTTPRHPDDAIAVSINEQDERTPLLR</sequence>
<feature type="transmembrane region" description="Helical" evidence="1">
    <location>
        <begin position="138"/>
        <end position="159"/>
    </location>
</feature>
<dbReference type="Proteomes" id="UP001234581">
    <property type="component" value="Unassembled WGS sequence"/>
</dbReference>
<dbReference type="GO" id="GO:0016020">
    <property type="term" value="C:membrane"/>
    <property type="evidence" value="ECO:0007669"/>
    <property type="project" value="TreeGrafter"/>
</dbReference>
<feature type="transmembrane region" description="Helical" evidence="1">
    <location>
        <begin position="67"/>
        <end position="86"/>
    </location>
</feature>
<dbReference type="RefSeq" id="XP_058348236.1">
    <property type="nucleotide sequence ID" value="XM_058480672.1"/>
</dbReference>
<feature type="transmembrane region" description="Helical" evidence="1">
    <location>
        <begin position="107"/>
        <end position="126"/>
    </location>
</feature>
<evidence type="ECO:0000256" key="1">
    <source>
        <dbReference type="SAM" id="Phobius"/>
    </source>
</evidence>